<dbReference type="InterPro" id="IPR004622">
    <property type="entry name" value="DNA_pol_HolB"/>
</dbReference>
<dbReference type="InterPro" id="IPR050238">
    <property type="entry name" value="DNA_Rep/Repair_Clamp_Loader"/>
</dbReference>
<dbReference type="PANTHER" id="PTHR11669:SF8">
    <property type="entry name" value="DNA POLYMERASE III SUBUNIT DELTA"/>
    <property type="match status" value="1"/>
</dbReference>
<sequence length="360" mass="38703">MTTLWHDFRGHAEVRGALARAVARGRLAQAYLFWGPEGIGKRRFALHLAQSLLCRTPGLPPLEACGTCVACRPFRAGNHPDFHLVERDAGKRELTVEKFVGGREQRGKAGLCHELSLRPLPGGRKIGVIDDADTLNEEAANALLKTLEEPPDGATLILIAANVDALLPTIRSRCQPVAFAPLQPPDLAALIEQQGLAATPTEVAELTALAGGSLAVARQLAAPELRALRRRLLSELSRHRWDGMALGRALAEGIEQLGHDAAEQRLAALWLVRFAVEFYRQCLLAIAVPHSFGPSALAEAVAWSRSCRLALDEAVDLLAALLDRCLAAAAQIEQNGALNLCLEALCADLSRLIRTALPSA</sequence>
<proteinExistence type="predicted"/>
<name>A0A7C4LLK6_9PLAN</name>
<accession>A0A7C4LLK6</accession>
<organism evidence="1">
    <name type="scientific">Schlesneria paludicola</name>
    <dbReference type="NCBI Taxonomy" id="360056"/>
    <lineage>
        <taxon>Bacteria</taxon>
        <taxon>Pseudomonadati</taxon>
        <taxon>Planctomycetota</taxon>
        <taxon>Planctomycetia</taxon>
        <taxon>Planctomycetales</taxon>
        <taxon>Planctomycetaceae</taxon>
        <taxon>Schlesneria</taxon>
    </lineage>
</organism>
<dbReference type="EC" id="2.7.7.7" evidence="1"/>
<dbReference type="Gene3D" id="3.40.50.300">
    <property type="entry name" value="P-loop containing nucleotide triphosphate hydrolases"/>
    <property type="match status" value="1"/>
</dbReference>
<keyword evidence="1" id="KW-0808">Transferase</keyword>
<protein>
    <submittedName>
        <fullName evidence="1">DNA polymerase III subunit delta</fullName>
        <ecNumber evidence="1">2.7.7.7</ecNumber>
    </submittedName>
</protein>
<dbReference type="AlphaFoldDB" id="A0A7C4LLK6"/>
<dbReference type="Pfam" id="PF13177">
    <property type="entry name" value="DNA_pol3_delta2"/>
    <property type="match status" value="1"/>
</dbReference>
<comment type="caution">
    <text evidence="1">The sequence shown here is derived from an EMBL/GenBank/DDBJ whole genome shotgun (WGS) entry which is preliminary data.</text>
</comment>
<dbReference type="InterPro" id="IPR027417">
    <property type="entry name" value="P-loop_NTPase"/>
</dbReference>
<keyword evidence="1" id="KW-0548">Nucleotidyltransferase</keyword>
<dbReference type="GO" id="GO:0006261">
    <property type="term" value="P:DNA-templated DNA replication"/>
    <property type="evidence" value="ECO:0007669"/>
    <property type="project" value="TreeGrafter"/>
</dbReference>
<dbReference type="NCBIfam" id="TIGR00678">
    <property type="entry name" value="holB"/>
    <property type="match status" value="1"/>
</dbReference>
<dbReference type="EMBL" id="DSVQ01000016">
    <property type="protein sequence ID" value="HGT40032.1"/>
    <property type="molecule type" value="Genomic_DNA"/>
</dbReference>
<dbReference type="SUPFAM" id="SSF52540">
    <property type="entry name" value="P-loop containing nucleoside triphosphate hydrolases"/>
    <property type="match status" value="1"/>
</dbReference>
<evidence type="ECO:0000313" key="1">
    <source>
        <dbReference type="EMBL" id="HGT40032.1"/>
    </source>
</evidence>
<dbReference type="GO" id="GO:0003887">
    <property type="term" value="F:DNA-directed DNA polymerase activity"/>
    <property type="evidence" value="ECO:0007669"/>
    <property type="project" value="UniProtKB-EC"/>
</dbReference>
<dbReference type="PANTHER" id="PTHR11669">
    <property type="entry name" value="REPLICATION FACTOR C / DNA POLYMERASE III GAMMA-TAU SUBUNIT"/>
    <property type="match status" value="1"/>
</dbReference>
<dbReference type="GO" id="GO:0008408">
    <property type="term" value="F:3'-5' exonuclease activity"/>
    <property type="evidence" value="ECO:0007669"/>
    <property type="project" value="InterPro"/>
</dbReference>
<reference evidence="1" key="1">
    <citation type="journal article" date="2020" name="mSystems">
        <title>Genome- and Community-Level Interaction Insights into Carbon Utilization and Element Cycling Functions of Hydrothermarchaeota in Hydrothermal Sediment.</title>
        <authorList>
            <person name="Zhou Z."/>
            <person name="Liu Y."/>
            <person name="Xu W."/>
            <person name="Pan J."/>
            <person name="Luo Z.H."/>
            <person name="Li M."/>
        </authorList>
    </citation>
    <scope>NUCLEOTIDE SEQUENCE [LARGE SCALE GENOMIC DNA]</scope>
    <source>
        <strain evidence="1">SpSt-508</strain>
    </source>
</reference>
<gene>
    <name evidence="1" type="primary">holB</name>
    <name evidence="1" type="ORF">ENS64_12345</name>
</gene>